<accession>A0A6A5KDB2</accession>
<keyword evidence="2" id="KW-1185">Reference proteome</keyword>
<protein>
    <submittedName>
        <fullName evidence="1">Uncharacterized protein</fullName>
    </submittedName>
</protein>
<organism evidence="1 2">
    <name type="scientific">Decorospora gaudefroyi</name>
    <dbReference type="NCBI Taxonomy" id="184978"/>
    <lineage>
        <taxon>Eukaryota</taxon>
        <taxon>Fungi</taxon>
        <taxon>Dikarya</taxon>
        <taxon>Ascomycota</taxon>
        <taxon>Pezizomycotina</taxon>
        <taxon>Dothideomycetes</taxon>
        <taxon>Pleosporomycetidae</taxon>
        <taxon>Pleosporales</taxon>
        <taxon>Pleosporineae</taxon>
        <taxon>Pleosporaceae</taxon>
        <taxon>Decorospora</taxon>
    </lineage>
</organism>
<dbReference type="AlphaFoldDB" id="A0A6A5KDB2"/>
<dbReference type="EMBL" id="ML975290">
    <property type="protein sequence ID" value="KAF1835258.1"/>
    <property type="molecule type" value="Genomic_DNA"/>
</dbReference>
<proteinExistence type="predicted"/>
<sequence>MYAPLLTPNFKFYLLFPALRGGSTSFGGHQYNPYLRNTFCTHTAVPHSVHPYSSRPQRYAPATRQPHACSVFAGFGFLALWLNAKIKAVEYHTDRGCGAGISIIR</sequence>
<gene>
    <name evidence="1" type="ORF">BDW02DRAFT_568270</name>
</gene>
<evidence type="ECO:0000313" key="1">
    <source>
        <dbReference type="EMBL" id="KAF1835258.1"/>
    </source>
</evidence>
<evidence type="ECO:0000313" key="2">
    <source>
        <dbReference type="Proteomes" id="UP000800040"/>
    </source>
</evidence>
<name>A0A6A5KDB2_9PLEO</name>
<dbReference type="Proteomes" id="UP000800040">
    <property type="component" value="Unassembled WGS sequence"/>
</dbReference>
<reference evidence="1" key="1">
    <citation type="submission" date="2020-01" db="EMBL/GenBank/DDBJ databases">
        <authorList>
            <consortium name="DOE Joint Genome Institute"/>
            <person name="Haridas S."/>
            <person name="Albert R."/>
            <person name="Binder M."/>
            <person name="Bloem J."/>
            <person name="Labutti K."/>
            <person name="Salamov A."/>
            <person name="Andreopoulos B."/>
            <person name="Baker S.E."/>
            <person name="Barry K."/>
            <person name="Bills G."/>
            <person name="Bluhm B.H."/>
            <person name="Cannon C."/>
            <person name="Castanera R."/>
            <person name="Culley D.E."/>
            <person name="Daum C."/>
            <person name="Ezra D."/>
            <person name="Gonzalez J.B."/>
            <person name="Henrissat B."/>
            <person name="Kuo A."/>
            <person name="Liang C."/>
            <person name="Lipzen A."/>
            <person name="Lutzoni F."/>
            <person name="Magnuson J."/>
            <person name="Mondo S."/>
            <person name="Nolan M."/>
            <person name="Ohm R."/>
            <person name="Pangilinan J."/>
            <person name="Park H.-J."/>
            <person name="Ramirez L."/>
            <person name="Alfaro M."/>
            <person name="Sun H."/>
            <person name="Tritt A."/>
            <person name="Yoshinaga Y."/>
            <person name="Zwiers L.-H."/>
            <person name="Turgeon B.G."/>
            <person name="Goodwin S.B."/>
            <person name="Spatafora J.W."/>
            <person name="Crous P.W."/>
            <person name="Grigoriev I.V."/>
        </authorList>
    </citation>
    <scope>NUCLEOTIDE SEQUENCE</scope>
    <source>
        <strain evidence="1">P77</strain>
    </source>
</reference>